<evidence type="ECO:0000256" key="1">
    <source>
        <dbReference type="SAM" id="MobiDB-lite"/>
    </source>
</evidence>
<organism evidence="2 3">
    <name type="scientific">Phyllosticta citribraziliensis</name>
    <dbReference type="NCBI Taxonomy" id="989973"/>
    <lineage>
        <taxon>Eukaryota</taxon>
        <taxon>Fungi</taxon>
        <taxon>Dikarya</taxon>
        <taxon>Ascomycota</taxon>
        <taxon>Pezizomycotina</taxon>
        <taxon>Dothideomycetes</taxon>
        <taxon>Dothideomycetes incertae sedis</taxon>
        <taxon>Botryosphaeriales</taxon>
        <taxon>Phyllostictaceae</taxon>
        <taxon>Phyllosticta</taxon>
    </lineage>
</organism>
<dbReference type="EMBL" id="JBBPEH010000008">
    <property type="protein sequence ID" value="KAK7535368.1"/>
    <property type="molecule type" value="Genomic_DNA"/>
</dbReference>
<evidence type="ECO:0000313" key="2">
    <source>
        <dbReference type="EMBL" id="KAK7535368.1"/>
    </source>
</evidence>
<gene>
    <name evidence="2" type="ORF">J3D65DRAFT_450981</name>
</gene>
<feature type="region of interest" description="Disordered" evidence="1">
    <location>
        <begin position="59"/>
        <end position="78"/>
    </location>
</feature>
<keyword evidence="3" id="KW-1185">Reference proteome</keyword>
<dbReference type="Proteomes" id="UP001360953">
    <property type="component" value="Unassembled WGS sequence"/>
</dbReference>
<accession>A0ABR1LL63</accession>
<comment type="caution">
    <text evidence="2">The sequence shown here is derived from an EMBL/GenBank/DDBJ whole genome shotgun (WGS) entry which is preliminary data.</text>
</comment>
<reference evidence="2 3" key="1">
    <citation type="submission" date="2024-04" db="EMBL/GenBank/DDBJ databases">
        <title>Phyllosticta paracitricarpa is synonymous to the EU quarantine fungus P. citricarpa based on phylogenomic analyses.</title>
        <authorList>
            <consortium name="Lawrence Berkeley National Laboratory"/>
            <person name="Van ingen-buijs V.A."/>
            <person name="Van westerhoven A.C."/>
            <person name="Haridas S."/>
            <person name="Skiadas P."/>
            <person name="Martin F."/>
            <person name="Groenewald J.Z."/>
            <person name="Crous P.W."/>
            <person name="Seidl M.F."/>
        </authorList>
    </citation>
    <scope>NUCLEOTIDE SEQUENCE [LARGE SCALE GENOMIC DNA]</scope>
    <source>
        <strain evidence="2 3">CPC 17464</strain>
    </source>
</reference>
<evidence type="ECO:0000313" key="3">
    <source>
        <dbReference type="Proteomes" id="UP001360953"/>
    </source>
</evidence>
<sequence>MIDDTAPKTRRTNCGRQIHRFNYERDRVTLSLPCYEPTCRSCLENHAYVSMFDMPESPKCSLASSPSPTRTSFDEDESKPLLLPFRPRAAEKQAPTSPRRREKKSQTPSKRYALRRSTAAKLEPLVLKFGRRSKDFFDACTRPKTVWQLFIEKETLRMRRLTVLRFKKRKEEYRRLVERCEDVPAREKRLVLVLKGEKLSCRWKM</sequence>
<dbReference type="GeneID" id="92029253"/>
<feature type="region of interest" description="Disordered" evidence="1">
    <location>
        <begin position="85"/>
        <end position="111"/>
    </location>
</feature>
<dbReference type="RefSeq" id="XP_066654093.1">
    <property type="nucleotide sequence ID" value="XM_066796347.1"/>
</dbReference>
<protein>
    <submittedName>
        <fullName evidence="2">Uncharacterized protein</fullName>
    </submittedName>
</protein>
<proteinExistence type="predicted"/>
<feature type="compositionally biased region" description="Polar residues" evidence="1">
    <location>
        <begin position="62"/>
        <end position="71"/>
    </location>
</feature>
<name>A0ABR1LL63_9PEZI</name>